<evidence type="ECO:0000313" key="1">
    <source>
        <dbReference type="EMBL" id="BBZ76065.1"/>
    </source>
</evidence>
<evidence type="ECO:0008006" key="3">
    <source>
        <dbReference type="Google" id="ProtNLM"/>
    </source>
</evidence>
<organism evidence="1 2">
    <name type="scientific">Mycolicibacterium anyangense</name>
    <dbReference type="NCBI Taxonomy" id="1431246"/>
    <lineage>
        <taxon>Bacteria</taxon>
        <taxon>Bacillati</taxon>
        <taxon>Actinomycetota</taxon>
        <taxon>Actinomycetes</taxon>
        <taxon>Mycobacteriales</taxon>
        <taxon>Mycobacteriaceae</taxon>
        <taxon>Mycolicibacterium</taxon>
    </lineage>
</organism>
<dbReference type="EMBL" id="AP022620">
    <property type="protein sequence ID" value="BBZ76065.1"/>
    <property type="molecule type" value="Genomic_DNA"/>
</dbReference>
<reference evidence="1 2" key="1">
    <citation type="journal article" date="2019" name="Emerg. Microbes Infect.">
        <title>Comprehensive subspecies identification of 175 nontuberculous mycobacteria species based on 7547 genomic profiles.</title>
        <authorList>
            <person name="Matsumoto Y."/>
            <person name="Kinjo T."/>
            <person name="Motooka D."/>
            <person name="Nabeya D."/>
            <person name="Jung N."/>
            <person name="Uechi K."/>
            <person name="Horii T."/>
            <person name="Iida T."/>
            <person name="Fujita J."/>
            <person name="Nakamura S."/>
        </authorList>
    </citation>
    <scope>NUCLEOTIDE SEQUENCE [LARGE SCALE GENOMIC DNA]</scope>
    <source>
        <strain evidence="1 2">JCM 30275</strain>
    </source>
</reference>
<dbReference type="SUPFAM" id="SSF48452">
    <property type="entry name" value="TPR-like"/>
    <property type="match status" value="1"/>
</dbReference>
<proteinExistence type="predicted"/>
<dbReference type="AlphaFoldDB" id="A0A6N4W5T8"/>
<dbReference type="Proteomes" id="UP000467249">
    <property type="component" value="Chromosome"/>
</dbReference>
<dbReference type="KEGG" id="many:MANY_14020"/>
<dbReference type="InterPro" id="IPR011990">
    <property type="entry name" value="TPR-like_helical_dom_sf"/>
</dbReference>
<protein>
    <recommendedName>
        <fullName evidence="3">Tetratricopeptide repeat protein</fullName>
    </recommendedName>
</protein>
<sequence>MSGLAGRPTYDGAVSIPGQLQHARQLILAAKEEAAKDVLLAALPEIERAQRDEDALEAFALLGELYLNRTAYDGTEECLRRIDDTLAGYAQAPPGSDADRMVRRYRMRAQFLRVGLAAAHGEHEQAALELAILQDDEGGQRFPELAADQQHLATLAGVLCATALADDDLHARAAALWRNVIPVIDQLAEPSDAVDQVLVAGGLAYGRFCVETGRLAEGEQWLQRAGARAQRRDWTLYCARAELEKAAASWIRGDHQSTERLVGGAYPALAEGNRAHDVSRSWLYFGLTRLGVGMVDAADESWSHAERHWREINKPLHIHRILVQRSWISVFRGRFAEAVELVAQARELLDQWPRSSWLQYARLDDHLGNIWRADALADMGFDGISEPTDDYRATEARQAASLGVTHVEPGSPAHRSAMAKLERAAELKIPAALAVDSVRYSMRDAESRWRWGAHVSGRMLAGAFSVAWEWENTELLGELIEYHSARGTFAHEPLDEASTWDGGVATTVVADTAAEEALAAAGDSVDGLTLTTLGPLPSLQMDPAGGAVLERYRQLAQSRYGQVVTSDGPVWTTWP</sequence>
<keyword evidence="2" id="KW-1185">Reference proteome</keyword>
<accession>A0A6N4W5T8</accession>
<name>A0A6N4W5T8_9MYCO</name>
<evidence type="ECO:0000313" key="2">
    <source>
        <dbReference type="Proteomes" id="UP000467249"/>
    </source>
</evidence>
<gene>
    <name evidence="1" type="ORF">MANY_14020</name>
</gene>